<dbReference type="InterPro" id="IPR005119">
    <property type="entry name" value="LysR_subst-bd"/>
</dbReference>
<sequence length="296" mass="32681">MRRKIPSPVMLQAFELSARTLSFTQAADSLSLTQSAVSHQIQSLEDFLGVRLFERVRKRLQLTSAGEILLLRLTPALDALESAIIETVSTEPASSVLRLGVVPAVATQWLIPRLPHFQREHPRITLTLVTRLPFNFQNNSLDAAINLGNTRWPGARSDWLMDEHMIVVCTPEMAAATLRTPDDLPRVPMLQMTFRPHAWHDWLAASGLPAEGTTGGMKFESFSLVLRAAVAGLGAAVMPRLLVEEELEDGRLVSPFGPVVRSPTSYYLVYPPANVTLPALQAFRGWLMRQTGAPAD</sequence>
<keyword evidence="3" id="KW-0238">DNA-binding</keyword>
<dbReference type="SUPFAM" id="SSF46785">
    <property type="entry name" value="Winged helix' DNA-binding domain"/>
    <property type="match status" value="1"/>
</dbReference>
<evidence type="ECO:0000313" key="6">
    <source>
        <dbReference type="EMBL" id="RZS84105.1"/>
    </source>
</evidence>
<dbReference type="PANTHER" id="PTHR30537:SF26">
    <property type="entry name" value="GLYCINE CLEAVAGE SYSTEM TRANSCRIPTIONAL ACTIVATOR"/>
    <property type="match status" value="1"/>
</dbReference>
<name>A0A4Q7NGP7_9BURK</name>
<evidence type="ECO:0000256" key="4">
    <source>
        <dbReference type="ARBA" id="ARBA00023163"/>
    </source>
</evidence>
<dbReference type="GO" id="GO:0043565">
    <property type="term" value="F:sequence-specific DNA binding"/>
    <property type="evidence" value="ECO:0007669"/>
    <property type="project" value="TreeGrafter"/>
</dbReference>
<comment type="caution">
    <text evidence="6">The sequence shown here is derived from an EMBL/GenBank/DDBJ whole genome shotgun (WGS) entry which is preliminary data.</text>
</comment>
<evidence type="ECO:0000259" key="5">
    <source>
        <dbReference type="PROSITE" id="PS50931"/>
    </source>
</evidence>
<dbReference type="Pfam" id="PF03466">
    <property type="entry name" value="LysR_substrate"/>
    <property type="match status" value="1"/>
</dbReference>
<protein>
    <submittedName>
        <fullName evidence="6">LysR family transcriptional regulator</fullName>
    </submittedName>
</protein>
<dbReference type="PRINTS" id="PR00039">
    <property type="entry name" value="HTHLYSR"/>
</dbReference>
<dbReference type="PANTHER" id="PTHR30537">
    <property type="entry name" value="HTH-TYPE TRANSCRIPTIONAL REGULATOR"/>
    <property type="match status" value="1"/>
</dbReference>
<evidence type="ECO:0000256" key="1">
    <source>
        <dbReference type="ARBA" id="ARBA00009437"/>
    </source>
</evidence>
<dbReference type="InterPro" id="IPR036388">
    <property type="entry name" value="WH-like_DNA-bd_sf"/>
</dbReference>
<dbReference type="InterPro" id="IPR000847">
    <property type="entry name" value="LysR_HTH_N"/>
</dbReference>
<organism evidence="6 7">
    <name type="scientific">Pigmentiphaga kullae</name>
    <dbReference type="NCBI Taxonomy" id="151784"/>
    <lineage>
        <taxon>Bacteria</taxon>
        <taxon>Pseudomonadati</taxon>
        <taxon>Pseudomonadota</taxon>
        <taxon>Betaproteobacteria</taxon>
        <taxon>Burkholderiales</taxon>
        <taxon>Alcaligenaceae</taxon>
        <taxon>Pigmentiphaga</taxon>
    </lineage>
</organism>
<gene>
    <name evidence="6" type="ORF">EV675_0107</name>
</gene>
<dbReference type="AlphaFoldDB" id="A0A4Q7NGP7"/>
<dbReference type="RefSeq" id="WP_165404353.1">
    <property type="nucleotide sequence ID" value="NZ_SGXC01000001.1"/>
</dbReference>
<evidence type="ECO:0000256" key="2">
    <source>
        <dbReference type="ARBA" id="ARBA00023015"/>
    </source>
</evidence>
<dbReference type="InterPro" id="IPR058163">
    <property type="entry name" value="LysR-type_TF_proteobact-type"/>
</dbReference>
<dbReference type="Gene3D" id="1.10.10.10">
    <property type="entry name" value="Winged helix-like DNA-binding domain superfamily/Winged helix DNA-binding domain"/>
    <property type="match status" value="1"/>
</dbReference>
<dbReference type="InterPro" id="IPR036390">
    <property type="entry name" value="WH_DNA-bd_sf"/>
</dbReference>
<dbReference type="PROSITE" id="PS50931">
    <property type="entry name" value="HTH_LYSR"/>
    <property type="match status" value="1"/>
</dbReference>
<reference evidence="6 7" key="1">
    <citation type="submission" date="2019-02" db="EMBL/GenBank/DDBJ databases">
        <title>Genomic Encyclopedia of Type Strains, Phase IV (KMG-IV): sequencing the most valuable type-strain genomes for metagenomic binning, comparative biology and taxonomic classification.</title>
        <authorList>
            <person name="Goeker M."/>
        </authorList>
    </citation>
    <scope>NUCLEOTIDE SEQUENCE [LARGE SCALE GENOMIC DNA]</scope>
    <source>
        <strain evidence="6 7">K24</strain>
    </source>
</reference>
<feature type="domain" description="HTH lysR-type" evidence="5">
    <location>
        <begin position="11"/>
        <end position="63"/>
    </location>
</feature>
<evidence type="ECO:0000313" key="7">
    <source>
        <dbReference type="Proteomes" id="UP000292445"/>
    </source>
</evidence>
<dbReference type="Pfam" id="PF00126">
    <property type="entry name" value="HTH_1"/>
    <property type="match status" value="1"/>
</dbReference>
<comment type="similarity">
    <text evidence="1">Belongs to the LysR transcriptional regulatory family.</text>
</comment>
<dbReference type="GO" id="GO:0006351">
    <property type="term" value="P:DNA-templated transcription"/>
    <property type="evidence" value="ECO:0007669"/>
    <property type="project" value="TreeGrafter"/>
</dbReference>
<keyword evidence="7" id="KW-1185">Reference proteome</keyword>
<dbReference type="SUPFAM" id="SSF53850">
    <property type="entry name" value="Periplasmic binding protein-like II"/>
    <property type="match status" value="1"/>
</dbReference>
<dbReference type="Proteomes" id="UP000292445">
    <property type="component" value="Unassembled WGS sequence"/>
</dbReference>
<keyword evidence="2" id="KW-0805">Transcription regulation</keyword>
<proteinExistence type="inferred from homology"/>
<keyword evidence="4" id="KW-0804">Transcription</keyword>
<dbReference type="GO" id="GO:0003700">
    <property type="term" value="F:DNA-binding transcription factor activity"/>
    <property type="evidence" value="ECO:0007669"/>
    <property type="project" value="InterPro"/>
</dbReference>
<accession>A0A4Q7NGP7</accession>
<dbReference type="EMBL" id="SGXC01000001">
    <property type="protein sequence ID" value="RZS84105.1"/>
    <property type="molecule type" value="Genomic_DNA"/>
</dbReference>
<dbReference type="FunFam" id="3.40.190.10:FF:000017">
    <property type="entry name" value="Glycine cleavage system transcriptional activator"/>
    <property type="match status" value="1"/>
</dbReference>
<evidence type="ECO:0000256" key="3">
    <source>
        <dbReference type="ARBA" id="ARBA00023125"/>
    </source>
</evidence>
<dbReference type="Gene3D" id="3.40.190.10">
    <property type="entry name" value="Periplasmic binding protein-like II"/>
    <property type="match status" value="2"/>
</dbReference>
<dbReference type="FunFam" id="1.10.10.10:FF:000001">
    <property type="entry name" value="LysR family transcriptional regulator"/>
    <property type="match status" value="1"/>
</dbReference>